<dbReference type="InterPro" id="IPR005564">
    <property type="entry name" value="Major_capsid_GpE"/>
</dbReference>
<dbReference type="GO" id="GO:0030430">
    <property type="term" value="C:host cell cytoplasm"/>
    <property type="evidence" value="ECO:0007669"/>
    <property type="project" value="UniProtKB-SubCell"/>
</dbReference>
<protein>
    <recommendedName>
        <fullName evidence="3">Major capsid protein</fullName>
    </recommendedName>
    <alternativeName>
        <fullName evidence="3">Major head protein</fullName>
    </alternativeName>
</protein>
<dbReference type="GO" id="GO:0019028">
    <property type="term" value="C:viral capsid"/>
    <property type="evidence" value="ECO:0007669"/>
    <property type="project" value="UniProtKB-UniRule"/>
</dbReference>
<dbReference type="HAMAP" id="MF_04133">
    <property type="entry name" value="CAPSID_LAMBDA"/>
    <property type="match status" value="1"/>
</dbReference>
<comment type="similarity">
    <text evidence="3">Belongs to the lambda phage major capsid protein family.</text>
</comment>
<dbReference type="Pfam" id="PF03864">
    <property type="entry name" value="Phage_cap_E"/>
    <property type="match status" value="1"/>
</dbReference>
<proteinExistence type="inferred from homology"/>
<keyword evidence="3" id="KW-0426">Late protein</keyword>
<keyword evidence="1 3" id="KW-0167">Capsid protein</keyword>
<evidence type="ECO:0000256" key="3">
    <source>
        <dbReference type="HAMAP-Rule" id="MF_04133"/>
    </source>
</evidence>
<evidence type="ECO:0000313" key="4">
    <source>
        <dbReference type="EMBL" id="DAD96373.1"/>
    </source>
</evidence>
<comment type="function">
    <text evidence="3">Assembles to form an icosahedral capsid. The assembly is primed by the interaction between capsid assembly protease and portal dodecamer, and major capsid proteins assemble cooperatively to form the procapsid with the help of capsid scaffolding protein. Major capsid protein forms hexons and pentons of the icosahedron. Viral genomic DNA is packaged into the procapsid through the portal vertex. The packaging triggers a dramatic reconfiguration of the capsid shell.</text>
</comment>
<evidence type="ECO:0000256" key="1">
    <source>
        <dbReference type="ARBA" id="ARBA00022561"/>
    </source>
</evidence>
<comment type="subcellular location">
    <subcellularLocation>
        <location evidence="3">Virion</location>
    </subcellularLocation>
    <subcellularLocation>
        <location evidence="3">Host cytoplasm</location>
    </subcellularLocation>
    <text evidence="3">Forms the capsid icosahedric shell.</text>
</comment>
<accession>A0A8S5NNJ3</accession>
<dbReference type="EMBL" id="BK015216">
    <property type="protein sequence ID" value="DAD96373.1"/>
    <property type="molecule type" value="Genomic_DNA"/>
</dbReference>
<dbReference type="Gene3D" id="3.30.1930.10">
    <property type="entry name" value="capsid protein of prophage domain"/>
    <property type="match status" value="1"/>
</dbReference>
<evidence type="ECO:0000256" key="2">
    <source>
        <dbReference type="ARBA" id="ARBA00023200"/>
    </source>
</evidence>
<keyword evidence="2 3" id="KW-1035">Host cytoplasm</keyword>
<sequence length="340" mass="38344">MDIFSTQVLSKVVENLQTPPSFLLDMFFSQEQRSDTEEIYFDTQESKPRISPFVSPLMPGKVVEHEGYSTKSFKPAYVKDKRRFTPDMPFKRMAGEKIGGDMTAAQRLEKAVAITLNNQLDCLTRREEVMASEVLRTGKITVEGDGYPAVTVDFGRDASFTKVLAGDNTWDKTTVNIVDNLEDWAGSVQSKSGVVAKTVVLDPSAWKLFRNNPYVQKYLDYRRGTNSTLNIDPIILGNEKARFVGNIGDFEVWVYNDIYIEGDTEKKILPENTVLLGSRGGVEGVRCYGAIKDEQANFQANRYFPKSWLENDPAVRWMLLQSAPLVVPYRPNATMCVTVK</sequence>
<dbReference type="Gene3D" id="3.15.30.10">
    <property type="entry name" value="putative capsid protein of prophage domain like"/>
    <property type="match status" value="1"/>
</dbReference>
<comment type="subunit">
    <text evidence="3">Homomultimer.</text>
</comment>
<organism evidence="4">
    <name type="scientific">Siphoviridae sp. ctpbe1</name>
    <dbReference type="NCBI Taxonomy" id="2826466"/>
    <lineage>
        <taxon>Viruses</taxon>
        <taxon>Duplodnaviria</taxon>
        <taxon>Heunggongvirae</taxon>
        <taxon>Uroviricota</taxon>
        <taxon>Caudoviricetes</taxon>
    </lineage>
</organism>
<reference evidence="4" key="1">
    <citation type="journal article" date="2021" name="Proc. Natl. Acad. Sci. U.S.A.">
        <title>A Catalog of Tens of Thousands of Viruses from Human Metagenomes Reveals Hidden Associations with Chronic Diseases.</title>
        <authorList>
            <person name="Tisza M.J."/>
            <person name="Buck C.B."/>
        </authorList>
    </citation>
    <scope>NUCLEOTIDE SEQUENCE</scope>
    <source>
        <strain evidence="4">Ctpbe1</strain>
    </source>
</reference>
<name>A0A8S5NNJ3_9CAUD</name>
<keyword evidence="3" id="KW-0946">Virion</keyword>